<accession>A0A812KE28</accession>
<protein>
    <submittedName>
        <fullName evidence="1">Pkd2 protein</fullName>
    </submittedName>
</protein>
<organism evidence="1 2">
    <name type="scientific">Symbiodinium pilosum</name>
    <name type="common">Dinoflagellate</name>
    <dbReference type="NCBI Taxonomy" id="2952"/>
    <lineage>
        <taxon>Eukaryota</taxon>
        <taxon>Sar</taxon>
        <taxon>Alveolata</taxon>
        <taxon>Dinophyceae</taxon>
        <taxon>Suessiales</taxon>
        <taxon>Symbiodiniaceae</taxon>
        <taxon>Symbiodinium</taxon>
    </lineage>
</organism>
<keyword evidence="2" id="KW-1185">Reference proteome</keyword>
<dbReference type="OrthoDB" id="441192at2759"/>
<evidence type="ECO:0000313" key="2">
    <source>
        <dbReference type="Proteomes" id="UP000649617"/>
    </source>
</evidence>
<sequence>MRRSFNSLGSLAAVEDLSWDVDDMETEPEIVFAVNALQELFARWQQAETDNFWQRKSHKVVLSVVVCARENGTLVAMPGMNTEVALTAGSLCAERAGIARAATEFFHAKAIKVIAVIDPSGGIAPLWPCKVCQEWLSKLCGQSGKITVVAFPGAENDFQRVVVRRYGEESFKDVRAPTSVSVRSSLKQVVEQA</sequence>
<dbReference type="Gene3D" id="3.40.140.10">
    <property type="entry name" value="Cytidine Deaminase, domain 2"/>
    <property type="match status" value="1"/>
</dbReference>
<dbReference type="InterPro" id="IPR032723">
    <property type="entry name" value="Deaminase_LmjF365940"/>
</dbReference>
<dbReference type="GO" id="GO:0003824">
    <property type="term" value="F:catalytic activity"/>
    <property type="evidence" value="ECO:0007669"/>
    <property type="project" value="InterPro"/>
</dbReference>
<dbReference type="AlphaFoldDB" id="A0A812KE28"/>
<dbReference type="SUPFAM" id="SSF53927">
    <property type="entry name" value="Cytidine deaminase-like"/>
    <property type="match status" value="1"/>
</dbReference>
<gene>
    <name evidence="1" type="primary">pkd2</name>
    <name evidence="1" type="ORF">SPIL2461_LOCUS3149</name>
</gene>
<proteinExistence type="predicted"/>
<dbReference type="Pfam" id="PF14421">
    <property type="entry name" value="LmjF365940-deam"/>
    <property type="match status" value="1"/>
</dbReference>
<dbReference type="Proteomes" id="UP000649617">
    <property type="component" value="Unassembled WGS sequence"/>
</dbReference>
<comment type="caution">
    <text evidence="1">The sequence shown here is derived from an EMBL/GenBank/DDBJ whole genome shotgun (WGS) entry which is preliminary data.</text>
</comment>
<dbReference type="EMBL" id="CAJNIZ010003736">
    <property type="protein sequence ID" value="CAE7225325.1"/>
    <property type="molecule type" value="Genomic_DNA"/>
</dbReference>
<evidence type="ECO:0000313" key="1">
    <source>
        <dbReference type="EMBL" id="CAE7225325.1"/>
    </source>
</evidence>
<reference evidence="1" key="1">
    <citation type="submission" date="2021-02" db="EMBL/GenBank/DDBJ databases">
        <authorList>
            <person name="Dougan E. K."/>
            <person name="Rhodes N."/>
            <person name="Thang M."/>
            <person name="Chan C."/>
        </authorList>
    </citation>
    <scope>NUCLEOTIDE SEQUENCE</scope>
</reference>
<name>A0A812KE28_SYMPI</name>
<dbReference type="InterPro" id="IPR016193">
    <property type="entry name" value="Cytidine_deaminase-like"/>
</dbReference>